<dbReference type="Proteomes" id="UP000663829">
    <property type="component" value="Unassembled WGS sequence"/>
</dbReference>
<name>A0A815RVW4_9BILA</name>
<dbReference type="EMBL" id="CAJOBA010058634">
    <property type="protein sequence ID" value="CAF4309771.1"/>
    <property type="molecule type" value="Genomic_DNA"/>
</dbReference>
<organism evidence="1 5">
    <name type="scientific">Didymodactylos carnosus</name>
    <dbReference type="NCBI Taxonomy" id="1234261"/>
    <lineage>
        <taxon>Eukaryota</taxon>
        <taxon>Metazoa</taxon>
        <taxon>Spiralia</taxon>
        <taxon>Gnathifera</taxon>
        <taxon>Rotifera</taxon>
        <taxon>Eurotatoria</taxon>
        <taxon>Bdelloidea</taxon>
        <taxon>Philodinida</taxon>
        <taxon>Philodinidae</taxon>
        <taxon>Didymodactylos</taxon>
    </lineage>
</organism>
<dbReference type="EMBL" id="CAJNOK010036484">
    <property type="protein sequence ID" value="CAF1522958.1"/>
    <property type="molecule type" value="Genomic_DNA"/>
</dbReference>
<dbReference type="Proteomes" id="UP000681722">
    <property type="component" value="Unassembled WGS sequence"/>
</dbReference>
<comment type="caution">
    <text evidence="1">The sequence shown here is derived from an EMBL/GenBank/DDBJ whole genome shotgun (WGS) entry which is preliminary data.</text>
</comment>
<dbReference type="AlphaFoldDB" id="A0A815RVW4"/>
<sequence length="217" mass="25615">MVHSTGSTSETVHVVKELIKIFSDNYQETKLKVLILDKTSAQSLFFELRDVIEKYKKVGDIDQQSNFRDQLKRFKNLIEENMQKPTLNHEIVLIIENYLSAIQEDYKLLGNYVQTLEEIEQQSLNETSKNKINDLIIRGVEEKIPNLIYFGQKNSNDNNKKFEIVKKFYGYFIKYISYVREAVENILSDNNYRLKLKSLQSKLLNTEPFDLKIIFQE</sequence>
<evidence type="ECO:0000313" key="5">
    <source>
        <dbReference type="Proteomes" id="UP000663829"/>
    </source>
</evidence>
<dbReference type="EMBL" id="CAJOBC010086734">
    <property type="protein sequence ID" value="CAF4347789.1"/>
    <property type="molecule type" value="Genomic_DNA"/>
</dbReference>
<gene>
    <name evidence="1" type="ORF">GPM918_LOCUS35929</name>
    <name evidence="2" type="ORF">OVA965_LOCUS37873</name>
    <name evidence="4" type="ORF">SRO942_LOCUS36655</name>
    <name evidence="3" type="ORF">TMI583_LOCUS38996</name>
</gene>
<protein>
    <submittedName>
        <fullName evidence="1">Uncharacterized protein</fullName>
    </submittedName>
</protein>
<evidence type="ECO:0000313" key="3">
    <source>
        <dbReference type="EMBL" id="CAF4309771.1"/>
    </source>
</evidence>
<accession>A0A815RVW4</accession>
<evidence type="ECO:0000313" key="4">
    <source>
        <dbReference type="EMBL" id="CAF4347789.1"/>
    </source>
</evidence>
<reference evidence="1" key="1">
    <citation type="submission" date="2021-02" db="EMBL/GenBank/DDBJ databases">
        <authorList>
            <person name="Nowell W R."/>
        </authorList>
    </citation>
    <scope>NUCLEOTIDE SEQUENCE</scope>
</reference>
<dbReference type="EMBL" id="CAJNOQ010021249">
    <property type="protein sequence ID" value="CAF1483254.1"/>
    <property type="molecule type" value="Genomic_DNA"/>
</dbReference>
<keyword evidence="5" id="KW-1185">Reference proteome</keyword>
<dbReference type="Proteomes" id="UP000677228">
    <property type="component" value="Unassembled WGS sequence"/>
</dbReference>
<evidence type="ECO:0000313" key="2">
    <source>
        <dbReference type="EMBL" id="CAF1522958.1"/>
    </source>
</evidence>
<dbReference type="Proteomes" id="UP000682733">
    <property type="component" value="Unassembled WGS sequence"/>
</dbReference>
<evidence type="ECO:0000313" key="1">
    <source>
        <dbReference type="EMBL" id="CAF1483254.1"/>
    </source>
</evidence>
<proteinExistence type="predicted"/>